<dbReference type="SUPFAM" id="SSF50494">
    <property type="entry name" value="Trypsin-like serine proteases"/>
    <property type="match status" value="1"/>
</dbReference>
<dbReference type="AlphaFoldDB" id="A0A5S4FYD5"/>
<comment type="caution">
    <text evidence="2">The sequence shown here is derived from an EMBL/GenBank/DDBJ whole genome shotgun (WGS) entry which is preliminary data.</text>
</comment>
<protein>
    <recommendedName>
        <fullName evidence="4">Trypsin-like peptidase domain-containing protein</fullName>
    </recommendedName>
</protein>
<sequence length="320" mass="33587">MNEEDLEIVREVKKALGGRLLANPDVHAAGVGRRRRSGEKIDEYAIVLHLARKVPRDRVPRSRLLPTHVRYTTRDGRDVRVRVDVQEHAPPVPEGPDLSARVRPVAGGYSVGTGTLGGWVWDTLTDQIVALSNEHVFGSTPGAPVTQPSLRDGGAPPEDQIARVLRAGTLDAAIAAPVAPAVVSPTIVSAGPAVFAITEAAIDMPVLKTGQTTGLTRGTVDLIEFDCGHHGSHTDLWIDGGTADFSSTGDSGALYLEAGDAPSRIIGLHWGGSANYGAGHHIQAVFTDLCLTTLPPALLSPSEPASEAAHAQALPPESSL</sequence>
<reference evidence="2 3" key="1">
    <citation type="submission" date="2019-05" db="EMBL/GenBank/DDBJ databases">
        <title>Draft genome sequence of Actinomadura geliboluensis A8036.</title>
        <authorList>
            <person name="Saricaoglu S."/>
            <person name="Isik K."/>
        </authorList>
    </citation>
    <scope>NUCLEOTIDE SEQUENCE [LARGE SCALE GENOMIC DNA]</scope>
    <source>
        <strain evidence="2 3">A8036</strain>
    </source>
</reference>
<gene>
    <name evidence="2" type="ORF">ETD96_42515</name>
</gene>
<evidence type="ECO:0000313" key="3">
    <source>
        <dbReference type="Proteomes" id="UP000305238"/>
    </source>
</evidence>
<name>A0A5S4FYD5_9ACTN</name>
<dbReference type="InterPro" id="IPR009003">
    <property type="entry name" value="Peptidase_S1_PA"/>
</dbReference>
<dbReference type="Gene3D" id="2.40.10.10">
    <property type="entry name" value="Trypsin-like serine proteases"/>
    <property type="match status" value="1"/>
</dbReference>
<dbReference type="OrthoDB" id="104542at2"/>
<feature type="region of interest" description="Disordered" evidence="1">
    <location>
        <begin position="301"/>
        <end position="320"/>
    </location>
</feature>
<organism evidence="2 3">
    <name type="scientific">Actinomadura geliboluensis</name>
    <dbReference type="NCBI Taxonomy" id="882440"/>
    <lineage>
        <taxon>Bacteria</taxon>
        <taxon>Bacillati</taxon>
        <taxon>Actinomycetota</taxon>
        <taxon>Actinomycetes</taxon>
        <taxon>Streptosporangiales</taxon>
        <taxon>Thermomonosporaceae</taxon>
        <taxon>Actinomadura</taxon>
    </lineage>
</organism>
<evidence type="ECO:0000256" key="1">
    <source>
        <dbReference type="SAM" id="MobiDB-lite"/>
    </source>
</evidence>
<keyword evidence="3" id="KW-1185">Reference proteome</keyword>
<evidence type="ECO:0008006" key="4">
    <source>
        <dbReference type="Google" id="ProtNLM"/>
    </source>
</evidence>
<dbReference type="RefSeq" id="WP_138642142.1">
    <property type="nucleotide sequence ID" value="NZ_VCKZ01000619.1"/>
</dbReference>
<evidence type="ECO:0000313" key="2">
    <source>
        <dbReference type="EMBL" id="TMR25718.1"/>
    </source>
</evidence>
<proteinExistence type="predicted"/>
<dbReference type="EMBL" id="VCKZ01000619">
    <property type="protein sequence ID" value="TMR25718.1"/>
    <property type="molecule type" value="Genomic_DNA"/>
</dbReference>
<dbReference type="Proteomes" id="UP000305238">
    <property type="component" value="Unassembled WGS sequence"/>
</dbReference>
<dbReference type="InterPro" id="IPR043504">
    <property type="entry name" value="Peptidase_S1_PA_chymotrypsin"/>
</dbReference>
<accession>A0A5S4FYD5</accession>